<dbReference type="Pfam" id="PF07992">
    <property type="entry name" value="Pyr_redox_2"/>
    <property type="match status" value="1"/>
</dbReference>
<sequence>MTRHARLVILGTGTAGLSAFKQASETTDDILLVDPGPLGTTCARVGCMPSKALLKLARDVDAARRLVEAGFVAGPAGELDDAAIMAEVRRLRDRFAAGPTAAVEKRGERYVRARARFVGPDTLDLDGERVTADAIIVATGSAPFVPEAWRTLGARLLTSDTLFELERLPRRLAVVGLGPIGAELGQAMAMLGVEVHAFGRDDRVAGLRDPEVNAAAFRALGGALQLHAGHEVEPEPSGDGVRIRFGEEAIEVDAVLAAMGRRPRVASLGLEALGLPLGRNGLPELDPRRLRAGDTPVYFAGDVNGVIPLMHEAADEGRLVAYHALNPEAECLTRRTPLAIVFTEPEIARVGLAFDELPGEALIGGSDFGKLGRAVIMDDRGGPLRVYADRDGRLLGGEMAVTGAEHLAHQLAWLIQREVTVEEALLLPFYHPVLEEGLRSALQDLRRQLPESAGRPDLPLCGHQDDPLPGI</sequence>
<evidence type="ECO:0000259" key="5">
    <source>
        <dbReference type="Pfam" id="PF07992"/>
    </source>
</evidence>
<dbReference type="OrthoDB" id="9800167at2"/>
<gene>
    <name evidence="6" type="ORF">BEI_0583</name>
</gene>
<dbReference type="PRINTS" id="PR00411">
    <property type="entry name" value="PNDRDTASEI"/>
</dbReference>
<proteinExistence type="predicted"/>
<evidence type="ECO:0000313" key="6">
    <source>
        <dbReference type="EMBL" id="ATJ81570.1"/>
    </source>
</evidence>
<dbReference type="Proteomes" id="UP000219993">
    <property type="component" value="Chromosome"/>
</dbReference>
<dbReference type="PRINTS" id="PR00368">
    <property type="entry name" value="FADPNR"/>
</dbReference>
<dbReference type="GO" id="GO:0003955">
    <property type="term" value="F:NAD(P)H dehydrogenase (quinone) activity"/>
    <property type="evidence" value="ECO:0007669"/>
    <property type="project" value="TreeGrafter"/>
</dbReference>
<feature type="domain" description="Pyridine nucleotide-disulphide oxidoreductase dimerisation" evidence="4">
    <location>
        <begin position="340"/>
        <end position="440"/>
    </location>
</feature>
<dbReference type="KEGG" id="hbe:BEI_0583"/>
<dbReference type="Pfam" id="PF02852">
    <property type="entry name" value="Pyr_redox_dim"/>
    <property type="match status" value="1"/>
</dbReference>
<evidence type="ECO:0000313" key="7">
    <source>
        <dbReference type="Proteomes" id="UP000219993"/>
    </source>
</evidence>
<dbReference type="SUPFAM" id="SSF55424">
    <property type="entry name" value="FAD/NAD-linked reductases, dimerisation (C-terminal) domain"/>
    <property type="match status" value="1"/>
</dbReference>
<dbReference type="PANTHER" id="PTHR43014">
    <property type="entry name" value="MERCURIC REDUCTASE"/>
    <property type="match status" value="1"/>
</dbReference>
<evidence type="ECO:0000256" key="1">
    <source>
        <dbReference type="ARBA" id="ARBA00001974"/>
    </source>
</evidence>
<dbReference type="Gene3D" id="3.30.390.30">
    <property type="match status" value="1"/>
</dbReference>
<evidence type="ECO:0000256" key="3">
    <source>
        <dbReference type="ARBA" id="ARBA00022827"/>
    </source>
</evidence>
<keyword evidence="2" id="KW-0285">Flavoprotein</keyword>
<dbReference type="InterPro" id="IPR036188">
    <property type="entry name" value="FAD/NAD-bd_sf"/>
</dbReference>
<dbReference type="EMBL" id="CP021435">
    <property type="protein sequence ID" value="ATJ81570.1"/>
    <property type="molecule type" value="Genomic_DNA"/>
</dbReference>
<reference evidence="6 7" key="1">
    <citation type="journal article" date="2017" name="Sci. Rep.">
        <title>Revealing the Saline Adaptation Strategies of the Halophilic Bacterium Halomonas beimenensis through High-throughput Omics and Transposon Mutagenesis Approaches.</title>
        <authorList>
            <person name="Chen Y.H."/>
            <person name="Lin S.S."/>
            <person name="Shyu Y.T."/>
        </authorList>
    </citation>
    <scope>NUCLEOTIDE SEQUENCE [LARGE SCALE GENOMIC DNA]</scope>
    <source>
        <strain evidence="6 7">NTU-111</strain>
    </source>
</reference>
<accession>A0A291P3X1</accession>
<keyword evidence="7" id="KW-1185">Reference proteome</keyword>
<organism evidence="6 7">
    <name type="scientific">Halomonas beimenensis</name>
    <dbReference type="NCBI Taxonomy" id="475662"/>
    <lineage>
        <taxon>Bacteria</taxon>
        <taxon>Pseudomonadati</taxon>
        <taxon>Pseudomonadota</taxon>
        <taxon>Gammaproteobacteria</taxon>
        <taxon>Oceanospirillales</taxon>
        <taxon>Halomonadaceae</taxon>
        <taxon>Halomonas</taxon>
    </lineage>
</organism>
<dbReference type="SUPFAM" id="SSF51905">
    <property type="entry name" value="FAD/NAD(P)-binding domain"/>
    <property type="match status" value="1"/>
</dbReference>
<name>A0A291P3X1_9GAMM</name>
<dbReference type="InterPro" id="IPR023753">
    <property type="entry name" value="FAD/NAD-binding_dom"/>
</dbReference>
<dbReference type="PANTHER" id="PTHR43014:SF4">
    <property type="entry name" value="PYRIDINE NUCLEOTIDE-DISULFIDE OXIDOREDUCTASE RCLA-RELATED"/>
    <property type="match status" value="1"/>
</dbReference>
<evidence type="ECO:0000259" key="4">
    <source>
        <dbReference type="Pfam" id="PF02852"/>
    </source>
</evidence>
<dbReference type="AlphaFoldDB" id="A0A291P3X1"/>
<protein>
    <submittedName>
        <fullName evidence="6">Dihydrolipoamide dehydrogenase</fullName>
    </submittedName>
</protein>
<dbReference type="InterPro" id="IPR004099">
    <property type="entry name" value="Pyr_nucl-diS_OxRdtase_dimer"/>
</dbReference>
<dbReference type="GO" id="GO:0050660">
    <property type="term" value="F:flavin adenine dinucleotide binding"/>
    <property type="evidence" value="ECO:0007669"/>
    <property type="project" value="TreeGrafter"/>
</dbReference>
<comment type="cofactor">
    <cofactor evidence="1">
        <name>FAD</name>
        <dbReference type="ChEBI" id="CHEBI:57692"/>
    </cofactor>
</comment>
<dbReference type="RefSeq" id="WP_097788097.1">
    <property type="nucleotide sequence ID" value="NZ_BAAADT010000003.1"/>
</dbReference>
<dbReference type="InterPro" id="IPR016156">
    <property type="entry name" value="FAD/NAD-linked_Rdtase_dimer_sf"/>
</dbReference>
<evidence type="ECO:0000256" key="2">
    <source>
        <dbReference type="ARBA" id="ARBA00022630"/>
    </source>
</evidence>
<keyword evidence="3" id="KW-0274">FAD</keyword>
<dbReference type="Gene3D" id="3.50.50.60">
    <property type="entry name" value="FAD/NAD(P)-binding domain"/>
    <property type="match status" value="2"/>
</dbReference>
<feature type="domain" description="FAD/NAD(P)-binding" evidence="5">
    <location>
        <begin position="6"/>
        <end position="317"/>
    </location>
</feature>
<dbReference type="NCBIfam" id="NF004939">
    <property type="entry name" value="PRK06292.1-1"/>
    <property type="match status" value="1"/>
</dbReference>